<dbReference type="FunFam" id="3.30.160.60:FF:000478">
    <property type="entry name" value="Zinc finger protein 133"/>
    <property type="match status" value="1"/>
</dbReference>
<evidence type="ECO:0000259" key="10">
    <source>
        <dbReference type="PROSITE" id="PS50157"/>
    </source>
</evidence>
<protein>
    <recommendedName>
        <fullName evidence="10">C2H2-type domain-containing protein</fullName>
    </recommendedName>
</protein>
<dbReference type="GO" id="GO:0006357">
    <property type="term" value="P:regulation of transcription by RNA polymerase II"/>
    <property type="evidence" value="ECO:0000318"/>
    <property type="project" value="GO_Central"/>
</dbReference>
<keyword evidence="7" id="KW-0804">Transcription</keyword>
<sequence>MYKFELEKCYRPIYFCKTCNKVFSKEEYDGHKAVERNEKPFKCEVCSHLYSNRADLQDHLDTHDNIIKLKGSEGGRVRQCYVCTKCNRHFDRANYYDEHKITESGMRPFNCPLCSQSFSRTRNMINHMLLHRERNQHMCAMCGESFKHRQDLILHEKSHGGEEIKFYCMQCNKTFTRASVYEEHLRVHTGVRPFCCEICGKTFLRESNLCGHMVTHREKQKLICKRKFAIKQKLLLHELEHDREEPFKCTICPMSQPYKFMREYEDHMRIHTGHKPFCCELCGKTFHRAKNLSTHRYAHVKEKKFKCEVCGRAFALGTRLKMHLRIHTGEKPYECDICHEKFIRRNDYMDHRRHKHTGGNTCLYCGKKYSKLESMREHINDVHRNIKPIKCKLCQESFSYSVALYRHMKKHKGQDKDLNKKIHHCKFCTKSFPRPCLLDRHMWKAHTSSESRVVKSEDE</sequence>
<dbReference type="OrthoDB" id="8918594at2759"/>
<feature type="domain" description="C2H2-type" evidence="10">
    <location>
        <begin position="333"/>
        <end position="361"/>
    </location>
</feature>
<keyword evidence="4 9" id="KW-0863">Zinc-finger</keyword>
<evidence type="ECO:0000313" key="12">
    <source>
        <dbReference type="EnsemblMetazoa" id="HelroP107927"/>
    </source>
</evidence>
<keyword evidence="2" id="KW-0479">Metal-binding</keyword>
<keyword evidence="8" id="KW-0539">Nucleus</keyword>
<dbReference type="GeneID" id="20194942"/>
<dbReference type="PANTHER" id="PTHR24399:SF23">
    <property type="entry name" value="C2H2-TYPE DOMAIN-CONTAINING PROTEIN"/>
    <property type="match status" value="1"/>
</dbReference>
<evidence type="ECO:0000256" key="2">
    <source>
        <dbReference type="ARBA" id="ARBA00022723"/>
    </source>
</evidence>
<dbReference type="GO" id="GO:0005634">
    <property type="term" value="C:nucleus"/>
    <property type="evidence" value="ECO:0007669"/>
    <property type="project" value="UniProtKB-SubCell"/>
</dbReference>
<dbReference type="AlphaFoldDB" id="T1EEE0"/>
<dbReference type="STRING" id="6412.T1EEE0"/>
<feature type="domain" description="C2H2-type" evidence="10">
    <location>
        <begin position="247"/>
        <end position="276"/>
    </location>
</feature>
<gene>
    <name evidence="12" type="primary">20194942</name>
    <name evidence="11" type="ORF">HELRODRAFT_107927</name>
</gene>
<evidence type="ECO:0000256" key="7">
    <source>
        <dbReference type="ARBA" id="ARBA00023163"/>
    </source>
</evidence>
<keyword evidence="3" id="KW-0677">Repeat</keyword>
<dbReference type="SMART" id="SM00355">
    <property type="entry name" value="ZnF_C2H2"/>
    <property type="match status" value="13"/>
</dbReference>
<evidence type="ECO:0000256" key="1">
    <source>
        <dbReference type="ARBA" id="ARBA00004123"/>
    </source>
</evidence>
<evidence type="ECO:0000256" key="8">
    <source>
        <dbReference type="ARBA" id="ARBA00023242"/>
    </source>
</evidence>
<dbReference type="RefSeq" id="XP_009027718.1">
    <property type="nucleotide sequence ID" value="XM_009029470.1"/>
</dbReference>
<dbReference type="GO" id="GO:0000978">
    <property type="term" value="F:RNA polymerase II cis-regulatory region sequence-specific DNA binding"/>
    <property type="evidence" value="ECO:0000318"/>
    <property type="project" value="GO_Central"/>
</dbReference>
<dbReference type="KEGG" id="hro:HELRODRAFT_107927"/>
<feature type="domain" description="C2H2-type" evidence="10">
    <location>
        <begin position="389"/>
        <end position="416"/>
    </location>
</feature>
<keyword evidence="6" id="KW-0805">Transcription regulation</keyword>
<feature type="domain" description="C2H2-type" evidence="10">
    <location>
        <begin position="423"/>
        <end position="451"/>
    </location>
</feature>
<feature type="domain" description="C2H2-type" evidence="10">
    <location>
        <begin position="137"/>
        <end position="164"/>
    </location>
</feature>
<proteinExistence type="predicted"/>
<feature type="domain" description="C2H2-type" evidence="10">
    <location>
        <begin position="81"/>
        <end position="108"/>
    </location>
</feature>
<reference evidence="13" key="1">
    <citation type="submission" date="2012-12" db="EMBL/GenBank/DDBJ databases">
        <authorList>
            <person name="Hellsten U."/>
            <person name="Grimwood J."/>
            <person name="Chapman J.A."/>
            <person name="Shapiro H."/>
            <person name="Aerts A."/>
            <person name="Otillar R.P."/>
            <person name="Terry A.Y."/>
            <person name="Boore J.L."/>
            <person name="Simakov O."/>
            <person name="Marletaz F."/>
            <person name="Cho S.-J."/>
            <person name="Edsinger-Gonzales E."/>
            <person name="Havlak P."/>
            <person name="Kuo D.-H."/>
            <person name="Larsson T."/>
            <person name="Lv J."/>
            <person name="Arendt D."/>
            <person name="Savage R."/>
            <person name="Osoegawa K."/>
            <person name="de Jong P."/>
            <person name="Lindberg D.R."/>
            <person name="Seaver E.C."/>
            <person name="Weisblat D.A."/>
            <person name="Putnam N.H."/>
            <person name="Grigoriev I.V."/>
            <person name="Rokhsar D.S."/>
        </authorList>
    </citation>
    <scope>NUCLEOTIDE SEQUENCE</scope>
</reference>
<feature type="domain" description="C2H2-type" evidence="10">
    <location>
        <begin position="305"/>
        <end position="332"/>
    </location>
</feature>
<evidence type="ECO:0000256" key="5">
    <source>
        <dbReference type="ARBA" id="ARBA00022833"/>
    </source>
</evidence>
<dbReference type="FunFam" id="3.30.160.60:FF:000446">
    <property type="entry name" value="Zinc finger protein"/>
    <property type="match status" value="2"/>
</dbReference>
<feature type="domain" description="C2H2-type" evidence="10">
    <location>
        <begin position="194"/>
        <end position="221"/>
    </location>
</feature>
<reference evidence="12" key="3">
    <citation type="submission" date="2015-06" db="UniProtKB">
        <authorList>
            <consortium name="EnsemblMetazoa"/>
        </authorList>
    </citation>
    <scope>IDENTIFICATION</scope>
</reference>
<dbReference type="PANTHER" id="PTHR24399">
    <property type="entry name" value="ZINC FINGER AND BTB DOMAIN-CONTAINING"/>
    <property type="match status" value="1"/>
</dbReference>
<feature type="domain" description="C2H2-type" evidence="10">
    <location>
        <begin position="109"/>
        <end position="136"/>
    </location>
</feature>
<organism evidence="12 13">
    <name type="scientific">Helobdella robusta</name>
    <name type="common">Californian leech</name>
    <dbReference type="NCBI Taxonomy" id="6412"/>
    <lineage>
        <taxon>Eukaryota</taxon>
        <taxon>Metazoa</taxon>
        <taxon>Spiralia</taxon>
        <taxon>Lophotrochozoa</taxon>
        <taxon>Annelida</taxon>
        <taxon>Clitellata</taxon>
        <taxon>Hirudinea</taxon>
        <taxon>Rhynchobdellida</taxon>
        <taxon>Glossiphoniidae</taxon>
        <taxon>Helobdella</taxon>
    </lineage>
</organism>
<keyword evidence="13" id="KW-1185">Reference proteome</keyword>
<keyword evidence="5" id="KW-0862">Zinc</keyword>
<evidence type="ECO:0000256" key="6">
    <source>
        <dbReference type="ARBA" id="ARBA00023015"/>
    </source>
</evidence>
<dbReference type="eggNOG" id="KOG1721">
    <property type="taxonomic scope" value="Eukaryota"/>
</dbReference>
<feature type="domain" description="C2H2-type" evidence="10">
    <location>
        <begin position="277"/>
        <end position="304"/>
    </location>
</feature>
<dbReference type="OMA" id="DECKICH"/>
<dbReference type="HOGENOM" id="CLU_002678_0_2_1"/>
<dbReference type="SUPFAM" id="SSF57667">
    <property type="entry name" value="beta-beta-alpha zinc fingers"/>
    <property type="match status" value="9"/>
</dbReference>
<evidence type="ECO:0000256" key="3">
    <source>
        <dbReference type="ARBA" id="ARBA00022737"/>
    </source>
</evidence>
<dbReference type="Proteomes" id="UP000015101">
    <property type="component" value="Unassembled WGS sequence"/>
</dbReference>
<dbReference type="GO" id="GO:0003700">
    <property type="term" value="F:DNA-binding transcription factor activity"/>
    <property type="evidence" value="ECO:0000318"/>
    <property type="project" value="GO_Central"/>
</dbReference>
<dbReference type="Gene3D" id="3.30.160.60">
    <property type="entry name" value="Classic Zinc Finger"/>
    <property type="match status" value="10"/>
</dbReference>
<name>T1EEE0_HELRO</name>
<evidence type="ECO:0000313" key="11">
    <source>
        <dbReference type="EMBL" id="ESN94682.1"/>
    </source>
</evidence>
<dbReference type="PROSITE" id="PS00028">
    <property type="entry name" value="ZINC_FINGER_C2H2_1"/>
    <property type="match status" value="11"/>
</dbReference>
<evidence type="ECO:0000256" key="4">
    <source>
        <dbReference type="ARBA" id="ARBA00022771"/>
    </source>
</evidence>
<dbReference type="PROSITE" id="PS50157">
    <property type="entry name" value="ZINC_FINGER_C2H2_2"/>
    <property type="match status" value="13"/>
</dbReference>
<comment type="subcellular location">
    <subcellularLocation>
        <location evidence="1">Nucleus</location>
    </subcellularLocation>
</comment>
<dbReference type="EnsemblMetazoa" id="HelroT107927">
    <property type="protein sequence ID" value="HelroP107927"/>
    <property type="gene ID" value="HelroG107927"/>
</dbReference>
<feature type="domain" description="C2H2-type" evidence="10">
    <location>
        <begin position="360"/>
        <end position="388"/>
    </location>
</feature>
<dbReference type="FunFam" id="3.30.160.60:FF:000624">
    <property type="entry name" value="zinc finger protein 697"/>
    <property type="match status" value="1"/>
</dbReference>
<dbReference type="InParanoid" id="T1EEE0"/>
<dbReference type="InterPro" id="IPR013087">
    <property type="entry name" value="Znf_C2H2_type"/>
</dbReference>
<evidence type="ECO:0000256" key="9">
    <source>
        <dbReference type="PROSITE-ProRule" id="PRU00042"/>
    </source>
</evidence>
<dbReference type="FunFam" id="3.30.160.60:FF:000100">
    <property type="entry name" value="Zinc finger 45-like"/>
    <property type="match status" value="1"/>
</dbReference>
<dbReference type="Pfam" id="PF00096">
    <property type="entry name" value="zf-C2H2"/>
    <property type="match status" value="5"/>
</dbReference>
<dbReference type="EMBL" id="KB097571">
    <property type="protein sequence ID" value="ESN94682.1"/>
    <property type="molecule type" value="Genomic_DNA"/>
</dbReference>
<feature type="domain" description="C2H2-type" evidence="10">
    <location>
        <begin position="41"/>
        <end position="63"/>
    </location>
</feature>
<dbReference type="CTD" id="20194942"/>
<dbReference type="FunFam" id="3.30.160.60:FF:000688">
    <property type="entry name" value="zinc finger protein 197 isoform X1"/>
    <property type="match status" value="1"/>
</dbReference>
<dbReference type="GO" id="GO:0008270">
    <property type="term" value="F:zinc ion binding"/>
    <property type="evidence" value="ECO:0007669"/>
    <property type="project" value="UniProtKB-KW"/>
</dbReference>
<reference evidence="11 13" key="2">
    <citation type="journal article" date="2013" name="Nature">
        <title>Insights into bilaterian evolution from three spiralian genomes.</title>
        <authorList>
            <person name="Simakov O."/>
            <person name="Marletaz F."/>
            <person name="Cho S.J."/>
            <person name="Edsinger-Gonzales E."/>
            <person name="Havlak P."/>
            <person name="Hellsten U."/>
            <person name="Kuo D.H."/>
            <person name="Larsson T."/>
            <person name="Lv J."/>
            <person name="Arendt D."/>
            <person name="Savage R."/>
            <person name="Osoegawa K."/>
            <person name="de Jong P."/>
            <person name="Grimwood J."/>
            <person name="Chapman J.A."/>
            <person name="Shapiro H."/>
            <person name="Aerts A."/>
            <person name="Otillar R.P."/>
            <person name="Terry A.Y."/>
            <person name="Boore J.L."/>
            <person name="Grigoriev I.V."/>
            <person name="Lindberg D.R."/>
            <person name="Seaver E.C."/>
            <person name="Weisblat D.A."/>
            <person name="Putnam N.H."/>
            <person name="Rokhsar D.S."/>
        </authorList>
    </citation>
    <scope>NUCLEOTIDE SEQUENCE</scope>
</reference>
<dbReference type="EMBL" id="AMQM01001711">
    <property type="status" value="NOT_ANNOTATED_CDS"/>
    <property type="molecule type" value="Genomic_DNA"/>
</dbReference>
<accession>T1EEE0</accession>
<feature type="domain" description="C2H2-type" evidence="10">
    <location>
        <begin position="166"/>
        <end position="193"/>
    </location>
</feature>
<dbReference type="InterPro" id="IPR036236">
    <property type="entry name" value="Znf_C2H2_sf"/>
</dbReference>
<dbReference type="Pfam" id="PF13912">
    <property type="entry name" value="zf-C2H2_6"/>
    <property type="match status" value="2"/>
</dbReference>
<evidence type="ECO:0000313" key="13">
    <source>
        <dbReference type="Proteomes" id="UP000015101"/>
    </source>
</evidence>